<evidence type="ECO:0000313" key="7">
    <source>
        <dbReference type="EMBL" id="SMG30398.1"/>
    </source>
</evidence>
<dbReference type="InterPro" id="IPR015421">
    <property type="entry name" value="PyrdxlP-dep_Trfase_major"/>
</dbReference>
<accession>A0A1X7JQ81</accession>
<dbReference type="PANTHER" id="PTHR13693">
    <property type="entry name" value="CLASS II AMINOTRANSFERASE/8-AMINO-7-OXONONANOATE SYNTHASE"/>
    <property type="match status" value="1"/>
</dbReference>
<evidence type="ECO:0000256" key="5">
    <source>
        <dbReference type="RuleBase" id="RU003693"/>
    </source>
</evidence>
<dbReference type="STRING" id="1028.SAMN05661096_01969"/>
<proteinExistence type="inferred from homology"/>
<comment type="cofactor">
    <cofactor evidence="1 5">
        <name>pyridoxal 5'-phosphate</name>
        <dbReference type="ChEBI" id="CHEBI:597326"/>
    </cofactor>
</comment>
<dbReference type="InterPro" id="IPR015424">
    <property type="entry name" value="PyrdxlP-dep_Trfase"/>
</dbReference>
<evidence type="ECO:0000313" key="8">
    <source>
        <dbReference type="Proteomes" id="UP000193804"/>
    </source>
</evidence>
<evidence type="ECO:0000256" key="1">
    <source>
        <dbReference type="ARBA" id="ARBA00001933"/>
    </source>
</evidence>
<dbReference type="OrthoDB" id="9807157at2"/>
<dbReference type="PROSITE" id="PS00599">
    <property type="entry name" value="AA_TRANSFER_CLASS_2"/>
    <property type="match status" value="1"/>
</dbReference>
<keyword evidence="8" id="KW-1185">Reference proteome</keyword>
<evidence type="ECO:0000256" key="4">
    <source>
        <dbReference type="ARBA" id="ARBA00022898"/>
    </source>
</evidence>
<dbReference type="GO" id="GO:0016740">
    <property type="term" value="F:transferase activity"/>
    <property type="evidence" value="ECO:0007669"/>
    <property type="project" value="UniProtKB-KW"/>
</dbReference>
<name>A0A1X7JQ81_9BACT</name>
<reference evidence="8" key="1">
    <citation type="submission" date="2017-04" db="EMBL/GenBank/DDBJ databases">
        <authorList>
            <person name="Varghese N."/>
            <person name="Submissions S."/>
        </authorList>
    </citation>
    <scope>NUCLEOTIDE SEQUENCE [LARGE SCALE GENOMIC DNA]</scope>
    <source>
        <strain evidence="8">DSM 4125</strain>
    </source>
</reference>
<evidence type="ECO:0000256" key="3">
    <source>
        <dbReference type="ARBA" id="ARBA00022679"/>
    </source>
</evidence>
<dbReference type="Gene3D" id="3.40.640.10">
    <property type="entry name" value="Type I PLP-dependent aspartate aminotransferase-like (Major domain)"/>
    <property type="match status" value="1"/>
</dbReference>
<dbReference type="EMBL" id="FXAW01000003">
    <property type="protein sequence ID" value="SMG30398.1"/>
    <property type="molecule type" value="Genomic_DNA"/>
</dbReference>
<dbReference type="Gene3D" id="3.90.1150.10">
    <property type="entry name" value="Aspartate Aminotransferase, domain 1"/>
    <property type="match status" value="1"/>
</dbReference>
<comment type="pathway">
    <text evidence="2">Lipid metabolism.</text>
</comment>
<dbReference type="RefSeq" id="WP_085516877.1">
    <property type="nucleotide sequence ID" value="NZ_FXAW01000003.1"/>
</dbReference>
<dbReference type="SUPFAM" id="SSF53383">
    <property type="entry name" value="PLP-dependent transferases"/>
    <property type="match status" value="1"/>
</dbReference>
<evidence type="ECO:0000259" key="6">
    <source>
        <dbReference type="Pfam" id="PF00155"/>
    </source>
</evidence>
<organism evidence="7 8">
    <name type="scientific">Marivirga sericea</name>
    <dbReference type="NCBI Taxonomy" id="1028"/>
    <lineage>
        <taxon>Bacteria</taxon>
        <taxon>Pseudomonadati</taxon>
        <taxon>Bacteroidota</taxon>
        <taxon>Cytophagia</taxon>
        <taxon>Cytophagales</taxon>
        <taxon>Marivirgaceae</taxon>
        <taxon>Marivirga</taxon>
    </lineage>
</organism>
<dbReference type="InterPro" id="IPR015422">
    <property type="entry name" value="PyrdxlP-dep_Trfase_small"/>
</dbReference>
<sequence length="416" mass="46289">MDLFEKLKVDRGPLGKHSNVEEGYFMFPKLEGELSPHMKFRGKEVLTWSLNNYLGLGNHPEVRKADAESAAKWGLAYPMGARMMSGNTSQHEELERQLAEFIKKDDVMLLNYGYQGVLSVIDAVVGRKDAIVYDAECHACIVDGVRLHMGKRFVYPHNDIESLEKQLQRATKLTEETGGGILVITEGVFGMTGAMGKIKETLALKEKYNFRLLCDDAHGFGTMGETGAGTGEQQGVMDQIDLYFSTFAKSMAAIGAFVAGDPEIVKFLRYNMRSQIFAKSLPMPIVEGALKRLELLRDQPEHKKNLWTIVDALQDGLKQKGFSIGTTQSPVTPVMLNGTVGEAAALAYDLRENFGIFCSVVIYPVVPKDTILLRLIPTASHSLEDVDRTIKAFEAIKDKLKEGHYRENELAKAFKE</sequence>
<dbReference type="Pfam" id="PF00155">
    <property type="entry name" value="Aminotran_1_2"/>
    <property type="match status" value="1"/>
</dbReference>
<protein>
    <submittedName>
        <fullName evidence="7">Glycine C-acetyltransferase</fullName>
    </submittedName>
</protein>
<dbReference type="AlphaFoldDB" id="A0A1X7JQ81"/>
<feature type="domain" description="Aminotransferase class I/classII large" evidence="6">
    <location>
        <begin position="44"/>
        <end position="392"/>
    </location>
</feature>
<comment type="similarity">
    <text evidence="5">Belongs to the class-II pyridoxal-phosphate-dependent aminotransferase family.</text>
</comment>
<dbReference type="GO" id="GO:0030170">
    <property type="term" value="F:pyridoxal phosphate binding"/>
    <property type="evidence" value="ECO:0007669"/>
    <property type="project" value="InterPro"/>
</dbReference>
<keyword evidence="3 7" id="KW-0808">Transferase</keyword>
<dbReference type="InterPro" id="IPR004839">
    <property type="entry name" value="Aminotransferase_I/II_large"/>
</dbReference>
<gene>
    <name evidence="7" type="ORF">SAMN05661096_01969</name>
</gene>
<keyword evidence="4 5" id="KW-0663">Pyridoxal phosphate</keyword>
<evidence type="ECO:0000256" key="2">
    <source>
        <dbReference type="ARBA" id="ARBA00005189"/>
    </source>
</evidence>
<dbReference type="InterPro" id="IPR001917">
    <property type="entry name" value="Aminotrans_II_pyridoxalP_BS"/>
</dbReference>
<dbReference type="InterPro" id="IPR050087">
    <property type="entry name" value="AON_synthase_class-II"/>
</dbReference>
<dbReference type="Proteomes" id="UP000193804">
    <property type="component" value="Unassembled WGS sequence"/>
</dbReference>